<protein>
    <submittedName>
        <fullName evidence="1">Uncharacterized protein</fullName>
    </submittedName>
</protein>
<organism evidence="1 2">
    <name type="scientific">Mycena rosella</name>
    <name type="common">Pink bonnet</name>
    <name type="synonym">Agaricus rosellus</name>
    <dbReference type="NCBI Taxonomy" id="1033263"/>
    <lineage>
        <taxon>Eukaryota</taxon>
        <taxon>Fungi</taxon>
        <taxon>Dikarya</taxon>
        <taxon>Basidiomycota</taxon>
        <taxon>Agaricomycotina</taxon>
        <taxon>Agaricomycetes</taxon>
        <taxon>Agaricomycetidae</taxon>
        <taxon>Agaricales</taxon>
        <taxon>Marasmiineae</taxon>
        <taxon>Mycenaceae</taxon>
        <taxon>Mycena</taxon>
    </lineage>
</organism>
<proteinExistence type="predicted"/>
<reference evidence="1" key="1">
    <citation type="submission" date="2023-03" db="EMBL/GenBank/DDBJ databases">
        <title>Massive genome expansion in bonnet fungi (Mycena s.s.) driven by repeated elements and novel gene families across ecological guilds.</title>
        <authorList>
            <consortium name="Lawrence Berkeley National Laboratory"/>
            <person name="Harder C.B."/>
            <person name="Miyauchi S."/>
            <person name="Viragh M."/>
            <person name="Kuo A."/>
            <person name="Thoen E."/>
            <person name="Andreopoulos B."/>
            <person name="Lu D."/>
            <person name="Skrede I."/>
            <person name="Drula E."/>
            <person name="Henrissat B."/>
            <person name="Morin E."/>
            <person name="Kohler A."/>
            <person name="Barry K."/>
            <person name="LaButti K."/>
            <person name="Morin E."/>
            <person name="Salamov A."/>
            <person name="Lipzen A."/>
            <person name="Mereny Z."/>
            <person name="Hegedus B."/>
            <person name="Baldrian P."/>
            <person name="Stursova M."/>
            <person name="Weitz H."/>
            <person name="Taylor A."/>
            <person name="Grigoriev I.V."/>
            <person name="Nagy L.G."/>
            <person name="Martin F."/>
            <person name="Kauserud H."/>
        </authorList>
    </citation>
    <scope>NUCLEOTIDE SEQUENCE</scope>
    <source>
        <strain evidence="1">CBHHK067</strain>
    </source>
</reference>
<keyword evidence="2" id="KW-1185">Reference proteome</keyword>
<name>A0AAD7FLA9_MYCRO</name>
<accession>A0AAD7FLA9</accession>
<evidence type="ECO:0000313" key="1">
    <source>
        <dbReference type="EMBL" id="KAJ7626217.1"/>
    </source>
</evidence>
<dbReference type="Proteomes" id="UP001221757">
    <property type="component" value="Unassembled WGS sequence"/>
</dbReference>
<gene>
    <name evidence="1" type="ORF">B0H17DRAFT_1340262</name>
</gene>
<dbReference type="AlphaFoldDB" id="A0AAD7FLA9"/>
<sequence>MCADAPESPKRGQPVVNCASKAKSRCREGDSQGRRIDEGGVRGESVHPAPAYPDCVHLLCITHPCSLPLYPP</sequence>
<dbReference type="EMBL" id="JARKIE010000590">
    <property type="protein sequence ID" value="KAJ7626217.1"/>
    <property type="molecule type" value="Genomic_DNA"/>
</dbReference>
<comment type="caution">
    <text evidence="1">The sequence shown here is derived from an EMBL/GenBank/DDBJ whole genome shotgun (WGS) entry which is preliminary data.</text>
</comment>
<evidence type="ECO:0000313" key="2">
    <source>
        <dbReference type="Proteomes" id="UP001221757"/>
    </source>
</evidence>